<dbReference type="InterPro" id="IPR013096">
    <property type="entry name" value="Cupin_2"/>
</dbReference>
<dbReference type="Gene3D" id="2.60.120.10">
    <property type="entry name" value="Jelly Rolls"/>
    <property type="match status" value="1"/>
</dbReference>
<dbReference type="InterPro" id="IPR014710">
    <property type="entry name" value="RmlC-like_jellyroll"/>
</dbReference>
<dbReference type="PANTHER" id="PTHR43698:SF1">
    <property type="entry name" value="BLL4564 PROTEIN"/>
    <property type="match status" value="1"/>
</dbReference>
<dbReference type="EMBL" id="UINC01005692">
    <property type="protein sequence ID" value="SVA22955.1"/>
    <property type="molecule type" value="Genomic_DNA"/>
</dbReference>
<proteinExistence type="predicted"/>
<dbReference type="SUPFAM" id="SSF51182">
    <property type="entry name" value="RmlC-like cupins"/>
    <property type="match status" value="1"/>
</dbReference>
<sequence>MTQWPHPRVRPLVACATTGLCFWLLVGAAAQSRFVGGAPARSDVEVRPSRLRFEPGARSNWHSHASFQIIMAEEGRGRTQVRGEPMQEMTLGIPIYAAANVVHWHGAAPDEYLLQLTFSGGETSWFEPVSDRDYEGR</sequence>
<accession>A0A381U3Z2</accession>
<evidence type="ECO:0000313" key="2">
    <source>
        <dbReference type="EMBL" id="SVA22955.1"/>
    </source>
</evidence>
<organism evidence="2">
    <name type="scientific">marine metagenome</name>
    <dbReference type="NCBI Taxonomy" id="408172"/>
    <lineage>
        <taxon>unclassified sequences</taxon>
        <taxon>metagenomes</taxon>
        <taxon>ecological metagenomes</taxon>
    </lineage>
</organism>
<name>A0A381U3Z2_9ZZZZ</name>
<feature type="domain" description="Cupin type-2" evidence="1">
    <location>
        <begin position="51"/>
        <end position="111"/>
    </location>
</feature>
<protein>
    <recommendedName>
        <fullName evidence="1">Cupin type-2 domain-containing protein</fullName>
    </recommendedName>
</protein>
<dbReference type="PANTHER" id="PTHR43698">
    <property type="entry name" value="RIBD C-TERMINAL DOMAIN CONTAINING PROTEIN"/>
    <property type="match status" value="1"/>
</dbReference>
<reference evidence="2" key="1">
    <citation type="submission" date="2018-05" db="EMBL/GenBank/DDBJ databases">
        <authorList>
            <person name="Lanie J.A."/>
            <person name="Ng W.-L."/>
            <person name="Kazmierczak K.M."/>
            <person name="Andrzejewski T.M."/>
            <person name="Davidsen T.M."/>
            <person name="Wayne K.J."/>
            <person name="Tettelin H."/>
            <person name="Glass J.I."/>
            <person name="Rusch D."/>
            <person name="Podicherti R."/>
            <person name="Tsui H.-C.T."/>
            <person name="Winkler M.E."/>
        </authorList>
    </citation>
    <scope>NUCLEOTIDE SEQUENCE</scope>
</reference>
<dbReference type="Pfam" id="PF07883">
    <property type="entry name" value="Cupin_2"/>
    <property type="match status" value="1"/>
</dbReference>
<gene>
    <name evidence="2" type="ORF">METZ01_LOCUS75809</name>
</gene>
<dbReference type="AlphaFoldDB" id="A0A381U3Z2"/>
<dbReference type="InterPro" id="IPR011051">
    <property type="entry name" value="RmlC_Cupin_sf"/>
</dbReference>
<evidence type="ECO:0000259" key="1">
    <source>
        <dbReference type="Pfam" id="PF07883"/>
    </source>
</evidence>